<evidence type="ECO:0000313" key="12">
    <source>
        <dbReference type="Proteomes" id="UP000521943"/>
    </source>
</evidence>
<evidence type="ECO:0000256" key="8">
    <source>
        <dbReference type="ARBA" id="ARBA00023033"/>
    </source>
</evidence>
<sequence>MLDILQSPLVVGGLVILAPFILKRLVEKVKRYPIIGNLLEIGKKETPWINYSELSKEYGDMVYLEALGIKILVLHSLDKAVELLEKKSGNYSGRPVMPMIFEHLRFNEYFSNADYTPTWRRQRRIFHQHFHPGVVSRYHPIHSHEVIRYVQDLAATPLDFKHHIQQLVLSPVFLHFMGLRSRTETTHISKQVDIIPALKYLPRWLPGMGWKDFAEYYRNLGLWAKQAPYDHALKMMRDGNAEESVATRLINELPLARRSSKGGAGARHTSFATAMTFTILMALHPEVQKKAQEEIDSVVGVGQIPGFEDRDKLVYIDAIIREVFRWHCEVPLGLPHKASEDDVFEGYFIPKGTIIAANLWHIMKDPANYDNPTEFIPERHIKDGQINKDVLDPYDAVFGYGRRICVGRYLSLDALYLIVSTTLAMFDISPPKDKKLECKFNDGAILAPEPYEVIITPRSARHEEAIRNLVY</sequence>
<dbReference type="Gene3D" id="1.10.630.10">
    <property type="entry name" value="Cytochrome P450"/>
    <property type="match status" value="1"/>
</dbReference>
<dbReference type="InterPro" id="IPR002401">
    <property type="entry name" value="Cyt_P450_E_grp-I"/>
</dbReference>
<dbReference type="CDD" id="cd11065">
    <property type="entry name" value="CYP64-like"/>
    <property type="match status" value="1"/>
</dbReference>
<comment type="pathway">
    <text evidence="2">Secondary metabolite biosynthesis.</text>
</comment>
<dbReference type="GO" id="GO:0016705">
    <property type="term" value="F:oxidoreductase activity, acting on paired donors, with incorporation or reduction of molecular oxygen"/>
    <property type="evidence" value="ECO:0007669"/>
    <property type="project" value="InterPro"/>
</dbReference>
<gene>
    <name evidence="11" type="ORF">DFP72DRAFT_895294</name>
</gene>
<organism evidence="11 12">
    <name type="scientific">Ephemerocybe angulata</name>
    <dbReference type="NCBI Taxonomy" id="980116"/>
    <lineage>
        <taxon>Eukaryota</taxon>
        <taxon>Fungi</taxon>
        <taxon>Dikarya</taxon>
        <taxon>Basidiomycota</taxon>
        <taxon>Agaricomycotina</taxon>
        <taxon>Agaricomycetes</taxon>
        <taxon>Agaricomycetidae</taxon>
        <taxon>Agaricales</taxon>
        <taxon>Agaricineae</taxon>
        <taxon>Psathyrellaceae</taxon>
        <taxon>Ephemerocybe</taxon>
    </lineage>
</organism>
<comment type="caution">
    <text evidence="11">The sequence shown here is derived from an EMBL/GenBank/DDBJ whole genome shotgun (WGS) entry which is preliminary data.</text>
</comment>
<comment type="similarity">
    <text evidence="3 10">Belongs to the cytochrome P450 family.</text>
</comment>
<keyword evidence="8 10" id="KW-0503">Monooxygenase</keyword>
<dbReference type="OrthoDB" id="2789670at2759"/>
<evidence type="ECO:0000256" key="5">
    <source>
        <dbReference type="ARBA" id="ARBA00022723"/>
    </source>
</evidence>
<keyword evidence="6 10" id="KW-0560">Oxidoreductase</keyword>
<evidence type="ECO:0000256" key="1">
    <source>
        <dbReference type="ARBA" id="ARBA00001971"/>
    </source>
</evidence>
<dbReference type="PANTHER" id="PTHR46300">
    <property type="entry name" value="P450, PUTATIVE (EUROFUNG)-RELATED-RELATED"/>
    <property type="match status" value="1"/>
</dbReference>
<keyword evidence="5 9" id="KW-0479">Metal-binding</keyword>
<comment type="cofactor">
    <cofactor evidence="1 9">
        <name>heme</name>
        <dbReference type="ChEBI" id="CHEBI:30413"/>
    </cofactor>
</comment>
<dbReference type="EMBL" id="JACGCI010000028">
    <property type="protein sequence ID" value="KAF6755815.1"/>
    <property type="molecule type" value="Genomic_DNA"/>
</dbReference>
<reference evidence="11 12" key="1">
    <citation type="submission" date="2020-07" db="EMBL/GenBank/DDBJ databases">
        <title>Comparative genomics of pyrophilous fungi reveals a link between fire events and developmental genes.</title>
        <authorList>
            <consortium name="DOE Joint Genome Institute"/>
            <person name="Steindorff A.S."/>
            <person name="Carver A."/>
            <person name="Calhoun S."/>
            <person name="Stillman K."/>
            <person name="Liu H."/>
            <person name="Lipzen A."/>
            <person name="Pangilinan J."/>
            <person name="Labutti K."/>
            <person name="Bruns T.D."/>
            <person name="Grigoriev I.V."/>
        </authorList>
    </citation>
    <scope>NUCLEOTIDE SEQUENCE [LARGE SCALE GENOMIC DNA]</scope>
    <source>
        <strain evidence="11 12">CBS 144469</strain>
    </source>
</reference>
<dbReference type="GO" id="GO:0020037">
    <property type="term" value="F:heme binding"/>
    <property type="evidence" value="ECO:0007669"/>
    <property type="project" value="InterPro"/>
</dbReference>
<dbReference type="SUPFAM" id="SSF48264">
    <property type="entry name" value="Cytochrome P450"/>
    <property type="match status" value="1"/>
</dbReference>
<evidence type="ECO:0000256" key="6">
    <source>
        <dbReference type="ARBA" id="ARBA00023002"/>
    </source>
</evidence>
<accession>A0A8H6HZB4</accession>
<evidence type="ECO:0000256" key="2">
    <source>
        <dbReference type="ARBA" id="ARBA00005179"/>
    </source>
</evidence>
<dbReference type="InterPro" id="IPR036396">
    <property type="entry name" value="Cyt_P450_sf"/>
</dbReference>
<proteinExistence type="inferred from homology"/>
<dbReference type="InterPro" id="IPR050364">
    <property type="entry name" value="Cytochrome_P450_fung"/>
</dbReference>
<protein>
    <submittedName>
        <fullName evidence="11">Cytochrome P450</fullName>
    </submittedName>
</protein>
<keyword evidence="7 9" id="KW-0408">Iron</keyword>
<evidence type="ECO:0000256" key="9">
    <source>
        <dbReference type="PIRSR" id="PIRSR602401-1"/>
    </source>
</evidence>
<dbReference type="GO" id="GO:0004497">
    <property type="term" value="F:monooxygenase activity"/>
    <property type="evidence" value="ECO:0007669"/>
    <property type="project" value="UniProtKB-KW"/>
</dbReference>
<dbReference type="InterPro" id="IPR017972">
    <property type="entry name" value="Cyt_P450_CS"/>
</dbReference>
<dbReference type="PRINTS" id="PR00463">
    <property type="entry name" value="EP450I"/>
</dbReference>
<dbReference type="PANTHER" id="PTHR46300:SF7">
    <property type="entry name" value="P450, PUTATIVE (EUROFUNG)-RELATED"/>
    <property type="match status" value="1"/>
</dbReference>
<evidence type="ECO:0000256" key="10">
    <source>
        <dbReference type="RuleBase" id="RU000461"/>
    </source>
</evidence>
<evidence type="ECO:0000313" key="11">
    <source>
        <dbReference type="EMBL" id="KAF6755815.1"/>
    </source>
</evidence>
<dbReference type="Proteomes" id="UP000521943">
    <property type="component" value="Unassembled WGS sequence"/>
</dbReference>
<dbReference type="InterPro" id="IPR001128">
    <property type="entry name" value="Cyt_P450"/>
</dbReference>
<keyword evidence="12" id="KW-1185">Reference proteome</keyword>
<name>A0A8H6HZB4_9AGAR</name>
<feature type="binding site" description="axial binding residue" evidence="9">
    <location>
        <position position="405"/>
    </location>
    <ligand>
        <name>heme</name>
        <dbReference type="ChEBI" id="CHEBI:30413"/>
    </ligand>
    <ligandPart>
        <name>Fe</name>
        <dbReference type="ChEBI" id="CHEBI:18248"/>
    </ligandPart>
</feature>
<dbReference type="GO" id="GO:0005506">
    <property type="term" value="F:iron ion binding"/>
    <property type="evidence" value="ECO:0007669"/>
    <property type="project" value="InterPro"/>
</dbReference>
<dbReference type="Pfam" id="PF00067">
    <property type="entry name" value="p450"/>
    <property type="match status" value="2"/>
</dbReference>
<dbReference type="PROSITE" id="PS00086">
    <property type="entry name" value="CYTOCHROME_P450"/>
    <property type="match status" value="1"/>
</dbReference>
<evidence type="ECO:0000256" key="3">
    <source>
        <dbReference type="ARBA" id="ARBA00010617"/>
    </source>
</evidence>
<keyword evidence="4 9" id="KW-0349">Heme</keyword>
<evidence type="ECO:0000256" key="4">
    <source>
        <dbReference type="ARBA" id="ARBA00022617"/>
    </source>
</evidence>
<evidence type="ECO:0000256" key="7">
    <source>
        <dbReference type="ARBA" id="ARBA00023004"/>
    </source>
</evidence>
<dbReference type="AlphaFoldDB" id="A0A8H6HZB4"/>